<feature type="compositionally biased region" description="Acidic residues" evidence="2">
    <location>
        <begin position="664"/>
        <end position="679"/>
    </location>
</feature>
<dbReference type="InterPro" id="IPR052281">
    <property type="entry name" value="GAREM"/>
</dbReference>
<feature type="compositionally biased region" description="Pro residues" evidence="2">
    <location>
        <begin position="530"/>
        <end position="541"/>
    </location>
</feature>
<keyword evidence="5" id="KW-1185">Reference proteome</keyword>
<name>A0A9D4RGF2_DREPO</name>
<reference evidence="4" key="1">
    <citation type="journal article" date="2019" name="bioRxiv">
        <title>The Genome of the Zebra Mussel, Dreissena polymorpha: A Resource for Invasive Species Research.</title>
        <authorList>
            <person name="McCartney M.A."/>
            <person name="Auch B."/>
            <person name="Kono T."/>
            <person name="Mallez S."/>
            <person name="Zhang Y."/>
            <person name="Obille A."/>
            <person name="Becker A."/>
            <person name="Abrahante J.E."/>
            <person name="Garbe J."/>
            <person name="Badalamenti J.P."/>
            <person name="Herman A."/>
            <person name="Mangelson H."/>
            <person name="Liachko I."/>
            <person name="Sullivan S."/>
            <person name="Sone E.D."/>
            <person name="Koren S."/>
            <person name="Silverstein K.A.T."/>
            <person name="Beckman K.B."/>
            <person name="Gohl D.M."/>
        </authorList>
    </citation>
    <scope>NUCLEOTIDE SEQUENCE</scope>
    <source>
        <strain evidence="4">Duluth1</strain>
        <tissue evidence="4">Whole animal</tissue>
    </source>
</reference>
<feature type="region of interest" description="Disordered" evidence="2">
    <location>
        <begin position="663"/>
        <end position="685"/>
    </location>
</feature>
<sequence length="1032" mass="114798">MENIDVGGLAANRPNLVFEEGSNSIPDLLDSHLLPVVAQYDTAKHPLPPDELNFDLSQPLLLYKKRNIQKVTTRSLYIENGRYEEVGETLLIPEDYKGWFAVLQRVTGNIQADDTVPHFKSVEEVANSNTDRFLVGGTKQLTGFHIHDGPCATAKREPRDIMPGDLLTNEKPEYGEVKKRSRLFRRPKYITEKFLLCRDEADRKILLPFEQKGIFYQVSHKSGKAQNNVLQMSDIVARKLTPRILKLVFGRFPITPRLFTGLMKAESASLETSIIASTIVNNKNILMEIPMTSSMYFRVAVMTDDLRQNPCFRSAMSLSAERAITYMRNIKVCYNFAETEEEAATSTQVCNREQSKQFPKLNAGDEDAIRSLEYAETPSPKRQKRRTTLSIAHQDLTRGRSAEKHEFVCVRPARALSTGRMSFCLGNSYLTLPLYEDDDDNKRYSGNNNTFMGTVFENDRDFNKSKFIGEESSEHTDDLFASVFAGIEQATSMSCFAAGSYDRNTSASPDKEGIAANDDYIPVSRRRPTTSPPEISPPPVPRSTSSSGVSSGSTTSVSDGAGSNRGSTDSFEYAVPKMDDPHKLLKDIKACESASKTGSPLNPHKPVCRLPSTTILPTMVSTLLGCENRDLFDNEVDASGRKQVYENLKSLMELAATLNKIDSDNEGDIENNSDEENDKEIDKSDGVISKELNLKEDNNMGLTLKEANGVLVGTKMIEPSIKINIDPSQKETNQFPVSDENTYETHEVSLNLEHKSENVSYSNMEQSCQCIETTNNESSNMHKQGDILTENVSDKQTKQELFTFPADITRGLTVTTEKNIQSDENSNVEKKAHVEFPCEVDITDGLTVTAAKDIQSDVNANECHCDFDKDSVSGPEYVTNTEDINKDSVLEQLDNTKSANESGVIITNNVRPSDSENLWRIAVRKMSVSEGSSLSAQPLALVCAAKRQIESGSKSLSEFTIDDISASFLAMGIKESSINRLRYLEVDGVKLQQVVDGDTNIRDCLDGVNLVDVQKISMFIRGWRPVDAEILL</sequence>
<comment type="caution">
    <text evidence="4">The sequence shown here is derived from an EMBL/GenBank/DDBJ whole genome shotgun (WGS) entry which is preliminary data.</text>
</comment>
<evidence type="ECO:0000256" key="2">
    <source>
        <dbReference type="SAM" id="MobiDB-lite"/>
    </source>
</evidence>
<dbReference type="OrthoDB" id="6076990at2759"/>
<dbReference type="PANTHER" id="PTHR14454">
    <property type="entry name" value="GRB2-ASSOCIATED AND REGULATOR OF MAPK PROTEIN FAMILY MEMBER"/>
    <property type="match status" value="1"/>
</dbReference>
<reference evidence="4" key="2">
    <citation type="submission" date="2020-11" db="EMBL/GenBank/DDBJ databases">
        <authorList>
            <person name="McCartney M.A."/>
            <person name="Auch B."/>
            <person name="Kono T."/>
            <person name="Mallez S."/>
            <person name="Becker A."/>
            <person name="Gohl D.M."/>
            <person name="Silverstein K.A.T."/>
            <person name="Koren S."/>
            <person name="Bechman K.B."/>
            <person name="Herman A."/>
            <person name="Abrahante J.E."/>
            <person name="Garbe J."/>
        </authorList>
    </citation>
    <scope>NUCLEOTIDE SEQUENCE</scope>
    <source>
        <strain evidence="4">Duluth1</strain>
        <tissue evidence="4">Whole animal</tissue>
    </source>
</reference>
<feature type="domain" description="CABIT" evidence="3">
    <location>
        <begin position="60"/>
        <end position="303"/>
    </location>
</feature>
<evidence type="ECO:0000256" key="1">
    <source>
        <dbReference type="ARBA" id="ARBA00022553"/>
    </source>
</evidence>
<dbReference type="Pfam" id="PF12736">
    <property type="entry name" value="CABIT"/>
    <property type="match status" value="1"/>
</dbReference>
<dbReference type="EMBL" id="JAIWYP010000002">
    <property type="protein sequence ID" value="KAH3867359.1"/>
    <property type="molecule type" value="Genomic_DNA"/>
</dbReference>
<feature type="compositionally biased region" description="Low complexity" evidence="2">
    <location>
        <begin position="542"/>
        <end position="562"/>
    </location>
</feature>
<evidence type="ECO:0000259" key="3">
    <source>
        <dbReference type="Pfam" id="PF12736"/>
    </source>
</evidence>
<dbReference type="AlphaFoldDB" id="A0A9D4RGF2"/>
<gene>
    <name evidence="4" type="ORF">DPMN_030486</name>
</gene>
<feature type="region of interest" description="Disordered" evidence="2">
    <location>
        <begin position="502"/>
        <end position="574"/>
    </location>
</feature>
<proteinExistence type="predicted"/>
<accession>A0A9D4RGF2</accession>
<protein>
    <recommendedName>
        <fullName evidence="3">CABIT domain-containing protein</fullName>
    </recommendedName>
</protein>
<evidence type="ECO:0000313" key="5">
    <source>
        <dbReference type="Proteomes" id="UP000828390"/>
    </source>
</evidence>
<evidence type="ECO:0000313" key="4">
    <source>
        <dbReference type="EMBL" id="KAH3867359.1"/>
    </source>
</evidence>
<dbReference type="PANTHER" id="PTHR14454:SF11">
    <property type="entry name" value="SERRANO, ISOFORM F"/>
    <property type="match status" value="1"/>
</dbReference>
<organism evidence="4 5">
    <name type="scientific">Dreissena polymorpha</name>
    <name type="common">Zebra mussel</name>
    <name type="synonym">Mytilus polymorpha</name>
    <dbReference type="NCBI Taxonomy" id="45954"/>
    <lineage>
        <taxon>Eukaryota</taxon>
        <taxon>Metazoa</taxon>
        <taxon>Spiralia</taxon>
        <taxon>Lophotrochozoa</taxon>
        <taxon>Mollusca</taxon>
        <taxon>Bivalvia</taxon>
        <taxon>Autobranchia</taxon>
        <taxon>Heteroconchia</taxon>
        <taxon>Euheterodonta</taxon>
        <taxon>Imparidentia</taxon>
        <taxon>Neoheterodontei</taxon>
        <taxon>Myida</taxon>
        <taxon>Dreissenoidea</taxon>
        <taxon>Dreissenidae</taxon>
        <taxon>Dreissena</taxon>
    </lineage>
</organism>
<dbReference type="Proteomes" id="UP000828390">
    <property type="component" value="Unassembled WGS sequence"/>
</dbReference>
<dbReference type="InterPro" id="IPR025946">
    <property type="entry name" value="CABIT_dom"/>
</dbReference>
<keyword evidence="1" id="KW-0597">Phosphoprotein</keyword>